<feature type="region of interest" description="Disordered" evidence="2">
    <location>
        <begin position="776"/>
        <end position="812"/>
    </location>
</feature>
<dbReference type="Proteomes" id="UP000481858">
    <property type="component" value="Unassembled WGS sequence"/>
</dbReference>
<reference evidence="5 6" key="1">
    <citation type="submission" date="2019-12" db="EMBL/GenBank/DDBJ databases">
        <title>Draft genome sequence of the ascomycete Xylaria multiplex DSM 110363.</title>
        <authorList>
            <person name="Buettner E."/>
            <person name="Kellner H."/>
        </authorList>
    </citation>
    <scope>NUCLEOTIDE SEQUENCE [LARGE SCALE GENOMIC DNA]</scope>
    <source>
        <strain evidence="5 6">DSM 110363</strain>
    </source>
</reference>
<dbReference type="SMART" id="SM00993">
    <property type="entry name" value="YL1_C"/>
    <property type="match status" value="1"/>
</dbReference>
<dbReference type="InParanoid" id="A0A7C8IX26"/>
<feature type="compositionally biased region" description="Low complexity" evidence="2">
    <location>
        <begin position="150"/>
        <end position="160"/>
    </location>
</feature>
<dbReference type="GO" id="GO:0005634">
    <property type="term" value="C:nucleus"/>
    <property type="evidence" value="ECO:0007669"/>
    <property type="project" value="TreeGrafter"/>
</dbReference>
<feature type="compositionally biased region" description="Acidic residues" evidence="2">
    <location>
        <begin position="25"/>
        <end position="36"/>
    </location>
</feature>
<feature type="compositionally biased region" description="Basic and acidic residues" evidence="2">
    <location>
        <begin position="187"/>
        <end position="206"/>
    </location>
</feature>
<dbReference type="Pfam" id="PF05764">
    <property type="entry name" value="YL1"/>
    <property type="match status" value="1"/>
</dbReference>
<feature type="compositionally biased region" description="Polar residues" evidence="2">
    <location>
        <begin position="533"/>
        <end position="546"/>
    </location>
</feature>
<keyword evidence="3" id="KW-0812">Transmembrane</keyword>
<proteinExistence type="inferred from homology"/>
<dbReference type="EMBL" id="WUBL01000007">
    <property type="protein sequence ID" value="KAF2972263.1"/>
    <property type="molecule type" value="Genomic_DNA"/>
</dbReference>
<feature type="compositionally biased region" description="Acidic residues" evidence="2">
    <location>
        <begin position="99"/>
        <end position="114"/>
    </location>
</feature>
<protein>
    <recommendedName>
        <fullName evidence="4">Vps72/YL1 C-terminal domain-containing protein</fullName>
    </recommendedName>
</protein>
<dbReference type="InterPro" id="IPR021514">
    <property type="entry name" value="DUF3176"/>
</dbReference>
<sequence>MATSDEEQRMQVDGEEKDPSSSDSSDSEDGVSGDEELPSKVEWLATGREKRSTAGNRMKSMIAAEEPDDELELLFAEDADDAGFTEVEDDGSDAQMSSSDDEDAQDNADDDLEGEKELEKRVRESKQAARKRKAQEAIPLKFRKKVKIDTSQTPSASATPAPKPRPKKKSERISWLPTPADMPTRASKRETTMAGKEQLHKQMAEREVKRLKQIEAMERKAKKMEALKKPPMTQAERLAEAALVEKRNAKSLNRWEEAEKQREEERKAKLAALNNRTLKGPVVTFWSGVGEWIDGKLKHVGKIVTIEEKPAKKKRHSAVGPEEMMDGPREDKAGHTNNVHPFPDKATTVGPGSVSNEVDARSELGKGSLMSVPDGVCLAVTKSENPMPSMSVGQEAQTVHNRVTEITSAAPPLSPTVPIIQDGEASKEPRNSDSKPTENVSQPQIPPPADIRPPDLKPPDLQPPDTSLYTTSMFAPPTQASMMNPLELKPPPNSFLAPPVGVSQLGLSMPMIGFNGSLGTPISPNVLAPPNPTQRQSPLSMPQTNIHPPLSTPTPTRSVQVASTPNPSTPSTPSISHTRPSKGSLGTIKTTKANAQKHQPKEIVPPPPPLPPANGKATRNCIILQNFNENAIKDKSIQTRILFGREMNKLPKQGPAIRCVITNHPARYRDPRTGLPYYNAYAFKQIRKLYSGEYKWSSLIGAWIGSETSAAKGVPVRFVDPDAPLPPKEQTPADAPTKDDELTDGSAKNTQLQTADEHAVGVPLLASQPSQIAAPVAAGQVTSDTPVTAGKGSDKAEGPFVTNGPSSSDQTYIPTTSATFVLNTDLRSASAVEISDNHDDSATLPPGALNTELLMHEGLNENESGHHQNVNSRNRNSTFDSLLMFPKLENDEGMKHKHHQRRQQLKSWGWEISSCVLSLVSFSAIIAVLVIENGKPLEKWAWRIGPTAVVSFITTIAKSSMLLAVAEVIGQLKWNHFHSGTRPIVDLQTFDSAGRGPLGAANLLRKNHVKTLFASLAAVVVVLSLLVDPFMQLVFAFPTYSSRDTSQVAFLNSTRTYDPNGNPYNPTHYGRSIAFFPSFNAVQIAAGNTSSLRSPIAWKCALALCEKTYKNVTEMNGRISLPIPDQETLSIVEKLQDDDVADYYTLKTNTSSSSTIYKINAQDYNSLASYLWELFSYSWIAKGVQNPTNSNTDSTTPNLGWQFAESVDFGQTVSNIAYAMTEVIRNSRNSTLVAGDAFSSKVYIEVRWGWVALPLTLTIISSALVIFMVVRRDRRNIPVWKNSTLALLLYDIPNWTPTTRVLEGRSALEKEAQNVSVKLSDDLEALRFERGNGKSEKRFPAK</sequence>
<evidence type="ECO:0000256" key="3">
    <source>
        <dbReference type="SAM" id="Phobius"/>
    </source>
</evidence>
<dbReference type="InterPro" id="IPR046757">
    <property type="entry name" value="YL1_N"/>
</dbReference>
<keyword evidence="3" id="KW-0472">Membrane</keyword>
<feature type="compositionally biased region" description="Acidic residues" evidence="2">
    <location>
        <begin position="65"/>
        <end position="92"/>
    </location>
</feature>
<feature type="compositionally biased region" description="Low complexity" evidence="2">
    <location>
        <begin position="563"/>
        <end position="578"/>
    </location>
</feature>
<evidence type="ECO:0000313" key="6">
    <source>
        <dbReference type="Proteomes" id="UP000481858"/>
    </source>
</evidence>
<accession>A0A7C8IX26</accession>
<feature type="transmembrane region" description="Helical" evidence="3">
    <location>
        <begin position="908"/>
        <end position="931"/>
    </location>
</feature>
<dbReference type="PANTHER" id="PTHR13275">
    <property type="entry name" value="YL-1 PROTEIN TRANSCRIPTION FACTOR-LIKE 1"/>
    <property type="match status" value="1"/>
</dbReference>
<keyword evidence="6" id="KW-1185">Reference proteome</keyword>
<gene>
    <name evidence="5" type="ORF">GQX73_g1267</name>
</gene>
<dbReference type="InterPro" id="IPR013272">
    <property type="entry name" value="Vps72/YL1_C"/>
</dbReference>
<feature type="region of interest" description="Disordered" evidence="2">
    <location>
        <begin position="523"/>
        <end position="586"/>
    </location>
</feature>
<evidence type="ECO:0000313" key="5">
    <source>
        <dbReference type="EMBL" id="KAF2972263.1"/>
    </source>
</evidence>
<feature type="transmembrane region" description="Helical" evidence="3">
    <location>
        <begin position="1248"/>
        <end position="1270"/>
    </location>
</feature>
<feature type="region of interest" description="Disordered" evidence="2">
    <location>
        <begin position="717"/>
        <end position="755"/>
    </location>
</feature>
<feature type="transmembrane region" description="Helical" evidence="3">
    <location>
        <begin position="1012"/>
        <end position="1037"/>
    </location>
</feature>
<feature type="compositionally biased region" description="Basic and acidic residues" evidence="2">
    <location>
        <begin position="1"/>
        <end position="20"/>
    </location>
</feature>
<feature type="compositionally biased region" description="Polar residues" evidence="2">
    <location>
        <begin position="803"/>
        <end position="812"/>
    </location>
</feature>
<feature type="compositionally biased region" description="Polar residues" evidence="2">
    <location>
        <begin position="553"/>
        <end position="562"/>
    </location>
</feature>
<dbReference type="Pfam" id="PF08265">
    <property type="entry name" value="YL1_C"/>
    <property type="match status" value="1"/>
</dbReference>
<feature type="compositionally biased region" description="Basic and acidic residues" evidence="2">
    <location>
        <begin position="115"/>
        <end position="127"/>
    </location>
</feature>
<name>A0A7C8IX26_9PEZI</name>
<feature type="compositionally biased region" description="Basic and acidic residues" evidence="2">
    <location>
        <begin position="424"/>
        <end position="436"/>
    </location>
</feature>
<organism evidence="5 6">
    <name type="scientific">Xylaria multiplex</name>
    <dbReference type="NCBI Taxonomy" id="323545"/>
    <lineage>
        <taxon>Eukaryota</taxon>
        <taxon>Fungi</taxon>
        <taxon>Dikarya</taxon>
        <taxon>Ascomycota</taxon>
        <taxon>Pezizomycotina</taxon>
        <taxon>Sordariomycetes</taxon>
        <taxon>Xylariomycetidae</taxon>
        <taxon>Xylariales</taxon>
        <taxon>Xylariaceae</taxon>
        <taxon>Xylaria</taxon>
    </lineage>
</organism>
<dbReference type="PANTHER" id="PTHR13275:SF4">
    <property type="entry name" value="VACUOLAR PROTEIN SORTING-ASSOCIATED PROTEIN 72 HOMOLOG"/>
    <property type="match status" value="1"/>
</dbReference>
<feature type="region of interest" description="Disordered" evidence="2">
    <location>
        <begin position="1"/>
        <end position="206"/>
    </location>
</feature>
<keyword evidence="3" id="KW-1133">Transmembrane helix</keyword>
<feature type="region of interest" description="Disordered" evidence="2">
    <location>
        <begin position="591"/>
        <end position="610"/>
    </location>
</feature>
<dbReference type="Pfam" id="PF11374">
    <property type="entry name" value="DUF3176"/>
    <property type="match status" value="1"/>
</dbReference>
<comment type="caution">
    <text evidence="5">The sequence shown here is derived from an EMBL/GenBank/DDBJ whole genome shotgun (WGS) entry which is preliminary data.</text>
</comment>
<feature type="region of interest" description="Disordered" evidence="2">
    <location>
        <begin position="406"/>
        <end position="481"/>
    </location>
</feature>
<evidence type="ECO:0000256" key="1">
    <source>
        <dbReference type="ARBA" id="ARBA00006832"/>
    </source>
</evidence>
<dbReference type="OrthoDB" id="3942062at2759"/>
<feature type="region of interest" description="Disordered" evidence="2">
    <location>
        <begin position="333"/>
        <end position="354"/>
    </location>
</feature>
<evidence type="ECO:0000259" key="4">
    <source>
        <dbReference type="SMART" id="SM00993"/>
    </source>
</evidence>
<evidence type="ECO:0000256" key="2">
    <source>
        <dbReference type="SAM" id="MobiDB-lite"/>
    </source>
</evidence>
<comment type="similarity">
    <text evidence="1">Belongs to the VPS72/YL1 family.</text>
</comment>
<feature type="compositionally biased region" description="Polar residues" evidence="2">
    <location>
        <begin position="467"/>
        <end position="481"/>
    </location>
</feature>
<feature type="domain" description="Vps72/YL1 C-terminal" evidence="4">
    <location>
        <begin position="659"/>
        <end position="686"/>
    </location>
</feature>